<dbReference type="OrthoDB" id="9944412at2759"/>
<keyword evidence="3" id="KW-1185">Reference proteome</keyword>
<name>R7UCW9_CAPTE</name>
<proteinExistence type="predicted"/>
<sequence>MSSLCCSLRSSCSILKKQSLHLSHKGLAMNRYQAMLYHAGKTLTVKARFLPHIKRNNFLPVTRLSQVRYDCNPSVQESCELFSSRSYGDTERCKTTRKVSPNIDISNFVSHGSILSLPQVRKLSQFASQGGFLSPSSRGMHTRTARSKHVIKEELDTEAQYEKLHQQAHGWTIRLANENGYMSWCRNTYIGTVIAVTVNMQAPMIQYANEASIWSYGQKCIMSKNLDTKKANLPIVIAQSYQRGHSNGERGLN</sequence>
<reference evidence="1 3" key="2">
    <citation type="journal article" date="2013" name="Nature">
        <title>Insights into bilaterian evolution from three spiralian genomes.</title>
        <authorList>
            <person name="Simakov O."/>
            <person name="Marletaz F."/>
            <person name="Cho S.J."/>
            <person name="Edsinger-Gonzales E."/>
            <person name="Havlak P."/>
            <person name="Hellsten U."/>
            <person name="Kuo D.H."/>
            <person name="Larsson T."/>
            <person name="Lv J."/>
            <person name="Arendt D."/>
            <person name="Savage R."/>
            <person name="Osoegawa K."/>
            <person name="de Jong P."/>
            <person name="Grimwood J."/>
            <person name="Chapman J.A."/>
            <person name="Shapiro H."/>
            <person name="Aerts A."/>
            <person name="Otillar R.P."/>
            <person name="Terry A.Y."/>
            <person name="Boore J.L."/>
            <person name="Grigoriev I.V."/>
            <person name="Lindberg D.R."/>
            <person name="Seaver E.C."/>
            <person name="Weisblat D.A."/>
            <person name="Putnam N.H."/>
            <person name="Rokhsar D.S."/>
        </authorList>
    </citation>
    <scope>NUCLEOTIDE SEQUENCE</scope>
    <source>
        <strain evidence="1 3">I ESC-2004</strain>
    </source>
</reference>
<accession>R7UCW9</accession>
<dbReference type="EMBL" id="AMQN01008243">
    <property type="status" value="NOT_ANNOTATED_CDS"/>
    <property type="molecule type" value="Genomic_DNA"/>
</dbReference>
<dbReference type="Proteomes" id="UP000014760">
    <property type="component" value="Unassembled WGS sequence"/>
</dbReference>
<dbReference type="HOGENOM" id="CLU_1099384_0_0_1"/>
<dbReference type="EnsemblMetazoa" id="CapteT188438">
    <property type="protein sequence ID" value="CapteP188438"/>
    <property type="gene ID" value="CapteG188438"/>
</dbReference>
<protein>
    <submittedName>
        <fullName evidence="1 2">Uncharacterized protein</fullName>
    </submittedName>
</protein>
<reference evidence="3" key="1">
    <citation type="submission" date="2012-12" db="EMBL/GenBank/DDBJ databases">
        <authorList>
            <person name="Hellsten U."/>
            <person name="Grimwood J."/>
            <person name="Chapman J.A."/>
            <person name="Shapiro H."/>
            <person name="Aerts A."/>
            <person name="Otillar R.P."/>
            <person name="Terry A.Y."/>
            <person name="Boore J.L."/>
            <person name="Simakov O."/>
            <person name="Marletaz F."/>
            <person name="Cho S.-J."/>
            <person name="Edsinger-Gonzales E."/>
            <person name="Havlak P."/>
            <person name="Kuo D.-H."/>
            <person name="Larsson T."/>
            <person name="Lv J."/>
            <person name="Arendt D."/>
            <person name="Savage R."/>
            <person name="Osoegawa K."/>
            <person name="de Jong P."/>
            <person name="Lindberg D.R."/>
            <person name="Seaver E.C."/>
            <person name="Weisblat D.A."/>
            <person name="Putnam N.H."/>
            <person name="Grigoriev I.V."/>
            <person name="Rokhsar D.S."/>
        </authorList>
    </citation>
    <scope>NUCLEOTIDE SEQUENCE</scope>
    <source>
        <strain evidence="3">I ESC-2004</strain>
    </source>
</reference>
<gene>
    <name evidence="1" type="ORF">CAPTEDRAFT_188438</name>
</gene>
<organism evidence="1">
    <name type="scientific">Capitella teleta</name>
    <name type="common">Polychaete worm</name>
    <dbReference type="NCBI Taxonomy" id="283909"/>
    <lineage>
        <taxon>Eukaryota</taxon>
        <taxon>Metazoa</taxon>
        <taxon>Spiralia</taxon>
        <taxon>Lophotrochozoa</taxon>
        <taxon>Annelida</taxon>
        <taxon>Polychaeta</taxon>
        <taxon>Sedentaria</taxon>
        <taxon>Scolecida</taxon>
        <taxon>Capitellidae</taxon>
        <taxon>Capitella</taxon>
    </lineage>
</organism>
<dbReference type="AlphaFoldDB" id="R7UCW9"/>
<evidence type="ECO:0000313" key="1">
    <source>
        <dbReference type="EMBL" id="ELU04235.1"/>
    </source>
</evidence>
<reference evidence="2" key="3">
    <citation type="submission" date="2015-06" db="UniProtKB">
        <authorList>
            <consortium name="EnsemblMetazoa"/>
        </authorList>
    </citation>
    <scope>IDENTIFICATION</scope>
</reference>
<dbReference type="EMBL" id="KB302535">
    <property type="protein sequence ID" value="ELU04235.1"/>
    <property type="molecule type" value="Genomic_DNA"/>
</dbReference>
<evidence type="ECO:0000313" key="3">
    <source>
        <dbReference type="Proteomes" id="UP000014760"/>
    </source>
</evidence>
<evidence type="ECO:0000313" key="2">
    <source>
        <dbReference type="EnsemblMetazoa" id="CapteP188438"/>
    </source>
</evidence>